<evidence type="ECO:0000313" key="3">
    <source>
        <dbReference type="EMBL" id="OHT14109.1"/>
    </source>
</evidence>
<feature type="compositionally biased region" description="Basic and acidic residues" evidence="2">
    <location>
        <begin position="285"/>
        <end position="297"/>
    </location>
</feature>
<dbReference type="Proteomes" id="UP000179807">
    <property type="component" value="Unassembled WGS sequence"/>
</dbReference>
<evidence type="ECO:0000256" key="1">
    <source>
        <dbReference type="SAM" id="Coils"/>
    </source>
</evidence>
<feature type="region of interest" description="Disordered" evidence="2">
    <location>
        <begin position="1"/>
        <end position="28"/>
    </location>
</feature>
<dbReference type="EMBL" id="MLAK01000421">
    <property type="protein sequence ID" value="OHT14109.1"/>
    <property type="molecule type" value="Genomic_DNA"/>
</dbReference>
<sequence>MTSRMSRTTTAATRTGATNTGKSGQTDIKPSDVYELRLKTSHLQLRTRQLKTQLNRLQDRILAHTNAINKTFEQESDQPAVTSNHANSVPQLKRSLDSATNTLENLLEQIDNARNDDKTFLVKELQEEVKLAYCEHQRLALELQDAKLEANQSTQRRQEMEFRISSQHINELKSSARELQGQNASLRDKAIAYKAKQKKLQVDHQIQEHIQKKMPPQKALEEADKKAQGTNEKLSEAAQNLNEEKSKHRQKIEELRELIAEQKQKILDFLEGRTNEEENEGENEGENRSDDGETKEQ</sequence>
<gene>
    <name evidence="3" type="ORF">TRFO_03127</name>
</gene>
<name>A0A1J4KX31_9EUKA</name>
<evidence type="ECO:0000256" key="2">
    <source>
        <dbReference type="SAM" id="MobiDB-lite"/>
    </source>
</evidence>
<proteinExistence type="predicted"/>
<accession>A0A1J4KX31</accession>
<dbReference type="GeneID" id="94825811"/>
<keyword evidence="4" id="KW-1185">Reference proteome</keyword>
<feature type="region of interest" description="Disordered" evidence="2">
    <location>
        <begin position="210"/>
        <end position="250"/>
    </location>
</feature>
<keyword evidence="1" id="KW-0175">Coiled coil</keyword>
<evidence type="ECO:0000313" key="4">
    <source>
        <dbReference type="Proteomes" id="UP000179807"/>
    </source>
</evidence>
<comment type="caution">
    <text evidence="3">The sequence shown here is derived from an EMBL/GenBank/DDBJ whole genome shotgun (WGS) entry which is preliminary data.</text>
</comment>
<feature type="region of interest" description="Disordered" evidence="2">
    <location>
        <begin position="269"/>
        <end position="297"/>
    </location>
</feature>
<dbReference type="AlphaFoldDB" id="A0A1J4KX31"/>
<dbReference type="OrthoDB" id="10547879at2759"/>
<feature type="compositionally biased region" description="Low complexity" evidence="2">
    <location>
        <begin position="1"/>
        <end position="21"/>
    </location>
</feature>
<organism evidence="3 4">
    <name type="scientific">Tritrichomonas foetus</name>
    <dbReference type="NCBI Taxonomy" id="1144522"/>
    <lineage>
        <taxon>Eukaryota</taxon>
        <taxon>Metamonada</taxon>
        <taxon>Parabasalia</taxon>
        <taxon>Tritrichomonadida</taxon>
        <taxon>Tritrichomonadidae</taxon>
        <taxon>Tritrichomonas</taxon>
    </lineage>
</organism>
<protein>
    <submittedName>
        <fullName evidence="3">Uncharacterized protein</fullName>
    </submittedName>
</protein>
<reference evidence="3" key="1">
    <citation type="submission" date="2016-10" db="EMBL/GenBank/DDBJ databases">
        <authorList>
            <person name="Benchimol M."/>
            <person name="Almeida L.G."/>
            <person name="Vasconcelos A.T."/>
            <person name="Perreira-Neves A."/>
            <person name="Rosa I.A."/>
            <person name="Tasca T."/>
            <person name="Bogo M.R."/>
            <person name="de Souza W."/>
        </authorList>
    </citation>
    <scope>NUCLEOTIDE SEQUENCE [LARGE SCALE GENOMIC DNA]</scope>
    <source>
        <strain evidence="3">K</strain>
    </source>
</reference>
<feature type="compositionally biased region" description="Polar residues" evidence="2">
    <location>
        <begin position="228"/>
        <end position="241"/>
    </location>
</feature>
<feature type="coiled-coil region" evidence="1">
    <location>
        <begin position="89"/>
        <end position="196"/>
    </location>
</feature>
<dbReference type="VEuPathDB" id="TrichDB:TRFO_03127"/>
<dbReference type="RefSeq" id="XP_068367245.1">
    <property type="nucleotide sequence ID" value="XM_068491107.1"/>
</dbReference>